<evidence type="ECO:0000313" key="1">
    <source>
        <dbReference type="EMBL" id="KNX35925.1"/>
    </source>
</evidence>
<gene>
    <name evidence="1" type="ORF">VV01_21970</name>
</gene>
<dbReference type="AlphaFoldDB" id="A0A0L6CEB3"/>
<protein>
    <submittedName>
        <fullName evidence="1">Uncharacterized protein</fullName>
    </submittedName>
</protein>
<organism evidence="1 2">
    <name type="scientific">Luteipulveratus halotolerans</name>
    <dbReference type="NCBI Taxonomy" id="1631356"/>
    <lineage>
        <taxon>Bacteria</taxon>
        <taxon>Bacillati</taxon>
        <taxon>Actinomycetota</taxon>
        <taxon>Actinomycetes</taxon>
        <taxon>Micrococcales</taxon>
        <taxon>Dermacoccaceae</taxon>
        <taxon>Luteipulveratus</taxon>
    </lineage>
</organism>
<keyword evidence="2" id="KW-1185">Reference proteome</keyword>
<dbReference type="Proteomes" id="UP000037397">
    <property type="component" value="Unassembled WGS sequence"/>
</dbReference>
<name>A0A0L6CEB3_9MICO</name>
<dbReference type="STRING" id="1631356.VV01_21970"/>
<evidence type="ECO:0000313" key="2">
    <source>
        <dbReference type="Proteomes" id="UP000037397"/>
    </source>
</evidence>
<comment type="caution">
    <text evidence="1">The sequence shown here is derived from an EMBL/GenBank/DDBJ whole genome shotgun (WGS) entry which is preliminary data.</text>
</comment>
<proteinExistence type="predicted"/>
<dbReference type="EMBL" id="LAIR01000003">
    <property type="protein sequence ID" value="KNX35925.1"/>
    <property type="molecule type" value="Genomic_DNA"/>
</dbReference>
<dbReference type="RefSeq" id="WP_050672195.1">
    <property type="nucleotide sequence ID" value="NZ_LAIR01000003.1"/>
</dbReference>
<dbReference type="OrthoDB" id="3196580at2"/>
<reference evidence="2" key="1">
    <citation type="submission" date="2015-03" db="EMBL/GenBank/DDBJ databases">
        <title>Luteipulveratus halotolerans sp. nov., a novel actinobacterium (Dermacoccaceae) from Sarawak, Malaysia.</title>
        <authorList>
            <person name="Juboi H."/>
            <person name="Basik A."/>
            <person name="Shamsul S.S."/>
            <person name="Arnold P."/>
            <person name="Schmitt E.K."/>
            <person name="Sanglier J.-J."/>
            <person name="Yeo T."/>
        </authorList>
    </citation>
    <scope>NUCLEOTIDE SEQUENCE [LARGE SCALE GENOMIC DNA]</scope>
    <source>
        <strain evidence="2">C296001</strain>
    </source>
</reference>
<accession>A0A0L6CEB3</accession>
<sequence>MDEGMQAALGKALAAADAGPVVKWAQLDQSSFDELVETLIHAREPAGSTVQVVDGRGGDGGIDILVVRTDGWKVIYQLKCFSEGIDGRFKDRRSGQIEPSLKRALKHNPDEWVLVAPYEPTPSDWTYLNKELPAKYPGVKISLVDRAELNGWVADNLGVVKALHPRDDLLWKAAIQGLETAVLTDPSNHLTQRINNIQGVKNDVDPNWDVNVTFGNGRQVHELVPRHPRAHEVSPVTLSFGVRREGGNSDVDAFVEAMSYGTLEPVRLPGSVIENFTVTGTQWMQHDGDIDRLEFHPIVEKARRTPVQIDVLGADGEPIASHEGHASQVAAGSHGLTFRHVFYDLVTITWKKMPYVTADAPSATGGADLEIEPFPGADPSRVRLAARLLLALHDASDLRLSLTTGESLCRVHGKWQLDDATVEYLRSMDEFVADLTYVQDKTGAHFTFPESVTDLDRVHLRVMRRIEEGGQVYDPLVTTAHVTVSPELLSAPHGMELLNGEPVMFFFSDRLRREVCGRTISPTERVGYVFRSALIEDPSAVRAGLERGENVKTRIVPDHGEHAVIYMLGRLPGGTHVAPEPWGLRGVAELSSDDEVVRDESI</sequence>